<dbReference type="RefSeq" id="WP_173057036.1">
    <property type="nucleotide sequence ID" value="NZ_BAABGO010000001.1"/>
</dbReference>
<name>A0A6V8KAU7_9ACTN</name>
<organism evidence="1 2">
    <name type="scientific">Phytohabitans houttuyneae</name>
    <dbReference type="NCBI Taxonomy" id="1076126"/>
    <lineage>
        <taxon>Bacteria</taxon>
        <taxon>Bacillati</taxon>
        <taxon>Actinomycetota</taxon>
        <taxon>Actinomycetes</taxon>
        <taxon>Micromonosporales</taxon>
        <taxon>Micromonosporaceae</taxon>
    </lineage>
</organism>
<protein>
    <submittedName>
        <fullName evidence="1">Uncharacterized protein</fullName>
    </submittedName>
</protein>
<accession>A0A6V8KAU7</accession>
<keyword evidence="2" id="KW-1185">Reference proteome</keyword>
<dbReference type="Proteomes" id="UP000482800">
    <property type="component" value="Unassembled WGS sequence"/>
</dbReference>
<gene>
    <name evidence="1" type="ORF">Phou_036880</name>
</gene>
<sequence length="89" mass="10050">MTEGLNVSDGMALVCATCRWRPIGELTMGVVEAHFETEPDHDASNLKLELVVLCPRCDQEMVFERSVGDRDIFNCAPCHRTRSIRREAN</sequence>
<dbReference type="EMBL" id="BLPF01000001">
    <property type="protein sequence ID" value="GFJ79508.1"/>
    <property type="molecule type" value="Genomic_DNA"/>
</dbReference>
<comment type="caution">
    <text evidence="1">The sequence shown here is derived from an EMBL/GenBank/DDBJ whole genome shotgun (WGS) entry which is preliminary data.</text>
</comment>
<proteinExistence type="predicted"/>
<dbReference type="AlphaFoldDB" id="A0A6V8KAU7"/>
<evidence type="ECO:0000313" key="2">
    <source>
        <dbReference type="Proteomes" id="UP000482800"/>
    </source>
</evidence>
<reference evidence="1 2" key="1">
    <citation type="submission" date="2020-03" db="EMBL/GenBank/DDBJ databases">
        <title>Whole genome shotgun sequence of Phytohabitans houttuyneae NBRC 108639.</title>
        <authorList>
            <person name="Komaki H."/>
            <person name="Tamura T."/>
        </authorList>
    </citation>
    <scope>NUCLEOTIDE SEQUENCE [LARGE SCALE GENOMIC DNA]</scope>
    <source>
        <strain evidence="1 2">NBRC 108639</strain>
    </source>
</reference>
<evidence type="ECO:0000313" key="1">
    <source>
        <dbReference type="EMBL" id="GFJ79508.1"/>
    </source>
</evidence>
<reference evidence="1 2" key="2">
    <citation type="submission" date="2020-03" db="EMBL/GenBank/DDBJ databases">
        <authorList>
            <person name="Ichikawa N."/>
            <person name="Kimura A."/>
            <person name="Kitahashi Y."/>
            <person name="Uohara A."/>
        </authorList>
    </citation>
    <scope>NUCLEOTIDE SEQUENCE [LARGE SCALE GENOMIC DNA]</scope>
    <source>
        <strain evidence="1 2">NBRC 108639</strain>
    </source>
</reference>